<dbReference type="PRINTS" id="PR00081">
    <property type="entry name" value="GDHRDH"/>
</dbReference>
<dbReference type="PRINTS" id="PR00080">
    <property type="entry name" value="SDRFAMILY"/>
</dbReference>
<evidence type="ECO:0000256" key="1">
    <source>
        <dbReference type="ARBA" id="ARBA00006484"/>
    </source>
</evidence>
<dbReference type="InterPro" id="IPR036291">
    <property type="entry name" value="NAD(P)-bd_dom_sf"/>
</dbReference>
<dbReference type="NCBIfam" id="NF006123">
    <property type="entry name" value="PRK08267.1"/>
    <property type="match status" value="1"/>
</dbReference>
<dbReference type="Pfam" id="PF00106">
    <property type="entry name" value="adh_short"/>
    <property type="match status" value="1"/>
</dbReference>
<evidence type="ECO:0000256" key="3">
    <source>
        <dbReference type="RuleBase" id="RU000363"/>
    </source>
</evidence>
<sequence>MKTVFITGAGAGIGQETARMFAKQGWFVGLYDINIDAVQALHQEIGESNSCFGHCDVTEFGSIEQAISEFSQHSNGTMHAFINNAGVLFGGEFIDVPMVQHELTIDINIKGLTYCSKAAFELLKATPNSRLINLCSVSSLHGIPSLSTYSSSKFYVKGFTEALSIEWQQHDIQVSSVMPSFVKTGMLQGVPPQLMEKLGVSQSPQNIANEIYSMTDSSMIHRVVSLKGKLIRLLVNICSDKINRTLFRYISGYNTK</sequence>
<dbReference type="PANTHER" id="PTHR44196:SF3">
    <property type="entry name" value="SHORT CHAIN DEHYDROGENASE FAMILY PROTEIN"/>
    <property type="match status" value="1"/>
</dbReference>
<accession>A0ABY9U0C9</accession>
<keyword evidence="2" id="KW-0560">Oxidoreductase</keyword>
<evidence type="ECO:0000313" key="5">
    <source>
        <dbReference type="Proteomes" id="UP001258994"/>
    </source>
</evidence>
<organism evidence="4 5">
    <name type="scientific">Thalassotalea psychrophila</name>
    <dbReference type="NCBI Taxonomy" id="3065647"/>
    <lineage>
        <taxon>Bacteria</taxon>
        <taxon>Pseudomonadati</taxon>
        <taxon>Pseudomonadota</taxon>
        <taxon>Gammaproteobacteria</taxon>
        <taxon>Alteromonadales</taxon>
        <taxon>Colwelliaceae</taxon>
        <taxon>Thalassotalea</taxon>
    </lineage>
</organism>
<dbReference type="EMBL" id="CP134145">
    <property type="protein sequence ID" value="WNC74230.1"/>
    <property type="molecule type" value="Genomic_DNA"/>
</dbReference>
<dbReference type="SUPFAM" id="SSF51735">
    <property type="entry name" value="NAD(P)-binding Rossmann-fold domains"/>
    <property type="match status" value="1"/>
</dbReference>
<dbReference type="Proteomes" id="UP001258994">
    <property type="component" value="Chromosome"/>
</dbReference>
<proteinExistence type="inferred from homology"/>
<evidence type="ECO:0000313" key="4">
    <source>
        <dbReference type="EMBL" id="WNC74230.1"/>
    </source>
</evidence>
<protein>
    <submittedName>
        <fullName evidence="4">SDR family oxidoreductase</fullName>
    </submittedName>
</protein>
<reference evidence="5" key="1">
    <citation type="submission" date="2023-09" db="EMBL/GenBank/DDBJ databases">
        <authorList>
            <person name="Li S."/>
            <person name="Li X."/>
            <person name="Zhang C."/>
            <person name="Zhao Z."/>
        </authorList>
    </citation>
    <scope>NUCLEOTIDE SEQUENCE [LARGE SCALE GENOMIC DNA]</scope>
    <source>
        <strain evidence="5">SQ149</strain>
    </source>
</reference>
<gene>
    <name evidence="4" type="ORF">RGQ13_09615</name>
</gene>
<dbReference type="PROSITE" id="PS00061">
    <property type="entry name" value="ADH_SHORT"/>
    <property type="match status" value="1"/>
</dbReference>
<dbReference type="InterPro" id="IPR002347">
    <property type="entry name" value="SDR_fam"/>
</dbReference>
<dbReference type="Gene3D" id="3.40.50.720">
    <property type="entry name" value="NAD(P)-binding Rossmann-like Domain"/>
    <property type="match status" value="1"/>
</dbReference>
<name>A0ABY9U0C9_9GAMM</name>
<dbReference type="RefSeq" id="WP_348393337.1">
    <property type="nucleotide sequence ID" value="NZ_CP134145.1"/>
</dbReference>
<dbReference type="PANTHER" id="PTHR44196">
    <property type="entry name" value="DEHYDROGENASE/REDUCTASE SDR FAMILY MEMBER 7B"/>
    <property type="match status" value="1"/>
</dbReference>
<evidence type="ECO:0000256" key="2">
    <source>
        <dbReference type="ARBA" id="ARBA00023002"/>
    </source>
</evidence>
<keyword evidence="5" id="KW-1185">Reference proteome</keyword>
<dbReference type="InterPro" id="IPR020904">
    <property type="entry name" value="Sc_DH/Rdtase_CS"/>
</dbReference>
<comment type="similarity">
    <text evidence="1 3">Belongs to the short-chain dehydrogenases/reductases (SDR) family.</text>
</comment>